<dbReference type="Proteomes" id="UP000807769">
    <property type="component" value="Unassembled WGS sequence"/>
</dbReference>
<evidence type="ECO:0000259" key="1">
    <source>
        <dbReference type="Pfam" id="PF14200"/>
    </source>
</evidence>
<dbReference type="Pfam" id="PF14200">
    <property type="entry name" value="RicinB_lectin_2"/>
    <property type="match status" value="1"/>
</dbReference>
<dbReference type="Gene3D" id="2.80.10.50">
    <property type="match status" value="1"/>
</dbReference>
<name>A0A9P7E507_9AGAM</name>
<dbReference type="GeneID" id="64625460"/>
<proteinExistence type="predicted"/>
<evidence type="ECO:0000313" key="3">
    <source>
        <dbReference type="Proteomes" id="UP000807769"/>
    </source>
</evidence>
<dbReference type="AlphaFoldDB" id="A0A9P7E507"/>
<keyword evidence="3" id="KW-1185">Reference proteome</keyword>
<dbReference type="RefSeq" id="XP_041189688.1">
    <property type="nucleotide sequence ID" value="XM_041331443.1"/>
</dbReference>
<comment type="caution">
    <text evidence="2">The sequence shown here is derived from an EMBL/GenBank/DDBJ whole genome shotgun (WGS) entry which is preliminary data.</text>
</comment>
<sequence>MIRIENQHTYSLKNSYGSTAVDLSGGDNYSIIGYHPHDGSNQAWIFQQDGDQNGWFIKSLRSGKYLGVEGCPNDGSAVVVVSNPFKWDVKDSDLENAKGIRILVHGTNFSLDLDYGNSANHTKVQIWGSWPGANQIWGLVERQ</sequence>
<organism evidence="2 3">
    <name type="scientific">Suillus subaureus</name>
    <dbReference type="NCBI Taxonomy" id="48587"/>
    <lineage>
        <taxon>Eukaryota</taxon>
        <taxon>Fungi</taxon>
        <taxon>Dikarya</taxon>
        <taxon>Basidiomycota</taxon>
        <taxon>Agaricomycotina</taxon>
        <taxon>Agaricomycetes</taxon>
        <taxon>Agaricomycetidae</taxon>
        <taxon>Boletales</taxon>
        <taxon>Suillineae</taxon>
        <taxon>Suillaceae</taxon>
        <taxon>Suillus</taxon>
    </lineage>
</organism>
<dbReference type="SUPFAM" id="SSF50370">
    <property type="entry name" value="Ricin B-like lectins"/>
    <property type="match status" value="1"/>
</dbReference>
<dbReference type="OrthoDB" id="2131701at2759"/>
<feature type="domain" description="Ricin B lectin" evidence="1">
    <location>
        <begin position="41"/>
        <end position="127"/>
    </location>
</feature>
<accession>A0A9P7E507</accession>
<gene>
    <name evidence="2" type="ORF">BJ212DRAFT_1278631</name>
</gene>
<dbReference type="CDD" id="cd23422">
    <property type="entry name" value="beta-trefoil_Ricin_MPL_CNL"/>
    <property type="match status" value="1"/>
</dbReference>
<reference evidence="2" key="1">
    <citation type="journal article" date="2020" name="New Phytol.">
        <title>Comparative genomics reveals dynamic genome evolution in host specialist ectomycorrhizal fungi.</title>
        <authorList>
            <person name="Lofgren L.A."/>
            <person name="Nguyen N.H."/>
            <person name="Vilgalys R."/>
            <person name="Ruytinx J."/>
            <person name="Liao H.L."/>
            <person name="Branco S."/>
            <person name="Kuo A."/>
            <person name="LaButti K."/>
            <person name="Lipzen A."/>
            <person name="Andreopoulos W."/>
            <person name="Pangilinan J."/>
            <person name="Riley R."/>
            <person name="Hundley H."/>
            <person name="Na H."/>
            <person name="Barry K."/>
            <person name="Grigoriev I.V."/>
            <person name="Stajich J.E."/>
            <person name="Kennedy P.G."/>
        </authorList>
    </citation>
    <scope>NUCLEOTIDE SEQUENCE</scope>
    <source>
        <strain evidence="2">MN1</strain>
    </source>
</reference>
<dbReference type="InterPro" id="IPR035992">
    <property type="entry name" value="Ricin_B-like_lectins"/>
</dbReference>
<dbReference type="EMBL" id="JABBWG010000031">
    <property type="protein sequence ID" value="KAG1810908.1"/>
    <property type="molecule type" value="Genomic_DNA"/>
</dbReference>
<dbReference type="InterPro" id="IPR000772">
    <property type="entry name" value="Ricin_B_lectin"/>
</dbReference>
<protein>
    <submittedName>
        <fullName evidence="2">Ricin B-like lectin</fullName>
    </submittedName>
</protein>
<evidence type="ECO:0000313" key="2">
    <source>
        <dbReference type="EMBL" id="KAG1810908.1"/>
    </source>
</evidence>